<organism evidence="5 8">
    <name type="scientific">Streptomyces radicis</name>
    <dbReference type="NCBI Taxonomy" id="1750517"/>
    <lineage>
        <taxon>Bacteria</taxon>
        <taxon>Bacillati</taxon>
        <taxon>Actinomycetota</taxon>
        <taxon>Actinomycetes</taxon>
        <taxon>Kitasatosporales</taxon>
        <taxon>Streptomycetaceae</taxon>
        <taxon>Streptomyces</taxon>
    </lineage>
</organism>
<dbReference type="Pfam" id="PF13088">
    <property type="entry name" value="BNR_2"/>
    <property type="match status" value="1"/>
</dbReference>
<dbReference type="Proteomes" id="UP000268652">
    <property type="component" value="Unassembled WGS sequence"/>
</dbReference>
<evidence type="ECO:0000313" key="7">
    <source>
        <dbReference type="Proteomes" id="UP000268652"/>
    </source>
</evidence>
<protein>
    <recommendedName>
        <fullName evidence="3">exo-alpha-sialidase</fullName>
        <ecNumber evidence="3">3.2.1.18</ecNumber>
    </recommendedName>
</protein>
<dbReference type="Proteomes" id="UP000275024">
    <property type="component" value="Unassembled WGS sequence"/>
</dbReference>
<dbReference type="AlphaFoldDB" id="A0A3A9WKX9"/>
<proteinExistence type="inferred from homology"/>
<comment type="similarity">
    <text evidence="2">Belongs to the glycosyl hydrolase 33 family.</text>
</comment>
<dbReference type="PROSITE" id="PS51318">
    <property type="entry name" value="TAT"/>
    <property type="match status" value="1"/>
</dbReference>
<dbReference type="EMBL" id="RBDY01000006">
    <property type="protein sequence ID" value="RKN24456.1"/>
    <property type="molecule type" value="Genomic_DNA"/>
</dbReference>
<comment type="caution">
    <text evidence="5">The sequence shown here is derived from an EMBL/GenBank/DDBJ whole genome shotgun (WGS) entry which is preliminary data.</text>
</comment>
<reference evidence="7 8" key="1">
    <citation type="submission" date="2018-09" db="EMBL/GenBank/DDBJ databases">
        <title>Streptomyces sp. nov. DS1-2, an endophytic actinomycete isolated from roots of Dendrobium scabrilingue.</title>
        <authorList>
            <person name="Kuncharoen N."/>
            <person name="Kudo T."/>
            <person name="Ohkuma M."/>
            <person name="Yuki M."/>
            <person name="Tanasupawat S."/>
        </authorList>
    </citation>
    <scope>NUCLEOTIDE SEQUENCE [LARGE SCALE GENOMIC DNA]</scope>
    <source>
        <strain evidence="5 8">AZ1-7</strain>
        <strain evidence="6 7">DS1-2</strain>
    </source>
</reference>
<accession>A0A3A9WKX9</accession>
<evidence type="ECO:0000313" key="6">
    <source>
        <dbReference type="EMBL" id="RKN24456.1"/>
    </source>
</evidence>
<dbReference type="GO" id="GO:0009313">
    <property type="term" value="P:oligosaccharide catabolic process"/>
    <property type="evidence" value="ECO:0007669"/>
    <property type="project" value="TreeGrafter"/>
</dbReference>
<gene>
    <name evidence="6" type="ORF">D7318_11300</name>
    <name evidence="5" type="ORF">D7319_10120</name>
</gene>
<dbReference type="EMBL" id="RBDX01000006">
    <property type="protein sequence ID" value="RKN10114.1"/>
    <property type="molecule type" value="Genomic_DNA"/>
</dbReference>
<dbReference type="PANTHER" id="PTHR10628">
    <property type="entry name" value="SIALIDASE"/>
    <property type="match status" value="1"/>
</dbReference>
<dbReference type="InterPro" id="IPR036278">
    <property type="entry name" value="Sialidase_sf"/>
</dbReference>
<feature type="domain" description="Sialidase" evidence="4">
    <location>
        <begin position="78"/>
        <end position="379"/>
    </location>
</feature>
<dbReference type="InterPro" id="IPR026856">
    <property type="entry name" value="Sialidase_fam"/>
</dbReference>
<comment type="catalytic activity">
    <reaction evidence="1">
        <text>Hydrolysis of alpha-(2-&gt;3)-, alpha-(2-&gt;6)-, alpha-(2-&gt;8)- glycosidic linkages of terminal sialic acid residues in oligosaccharides, glycoproteins, glycolipids, colominic acid and synthetic substrates.</text>
        <dbReference type="EC" id="3.2.1.18"/>
    </reaction>
</comment>
<keyword evidence="7" id="KW-1185">Reference proteome</keyword>
<dbReference type="OrthoDB" id="7294637at2"/>
<dbReference type="Gene3D" id="2.120.10.10">
    <property type="match status" value="1"/>
</dbReference>
<name>A0A3A9WKX9_9ACTN</name>
<dbReference type="PANTHER" id="PTHR10628:SF30">
    <property type="entry name" value="EXO-ALPHA-SIALIDASE"/>
    <property type="match status" value="1"/>
</dbReference>
<evidence type="ECO:0000256" key="3">
    <source>
        <dbReference type="ARBA" id="ARBA00012733"/>
    </source>
</evidence>
<evidence type="ECO:0000313" key="5">
    <source>
        <dbReference type="EMBL" id="RKN10114.1"/>
    </source>
</evidence>
<dbReference type="InterPro" id="IPR006311">
    <property type="entry name" value="TAT_signal"/>
</dbReference>
<dbReference type="CDD" id="cd15482">
    <property type="entry name" value="Sialidase_non-viral"/>
    <property type="match status" value="1"/>
</dbReference>
<dbReference type="Gene3D" id="2.60.120.260">
    <property type="entry name" value="Galactose-binding domain-like"/>
    <property type="match status" value="1"/>
</dbReference>
<evidence type="ECO:0000256" key="1">
    <source>
        <dbReference type="ARBA" id="ARBA00000427"/>
    </source>
</evidence>
<dbReference type="GO" id="GO:0006689">
    <property type="term" value="P:ganglioside catabolic process"/>
    <property type="evidence" value="ECO:0007669"/>
    <property type="project" value="TreeGrafter"/>
</dbReference>
<dbReference type="InterPro" id="IPR011040">
    <property type="entry name" value="Sialidase"/>
</dbReference>
<dbReference type="SUPFAM" id="SSF50939">
    <property type="entry name" value="Sialidases"/>
    <property type="match status" value="1"/>
</dbReference>
<evidence type="ECO:0000313" key="8">
    <source>
        <dbReference type="Proteomes" id="UP000275024"/>
    </source>
</evidence>
<evidence type="ECO:0000256" key="2">
    <source>
        <dbReference type="ARBA" id="ARBA00009348"/>
    </source>
</evidence>
<dbReference type="GO" id="GO:0016020">
    <property type="term" value="C:membrane"/>
    <property type="evidence" value="ECO:0007669"/>
    <property type="project" value="TreeGrafter"/>
</dbReference>
<sequence length="549" mass="57824">MDGVDAVPLPLGRRALVLGAASAASAAGATVLTGGPASAAPAAARPARGRVHESTVFTAGEDGLAVFHVFGLAVTARGTVLAFAEGRVTQHDADPHHLVCRRSRDGGRSWGALEYVVRSDGTRSFVNPTPLPDGAGRLFLFYAECFRNEGNTGGSPDRSRLQVIESDDDGRTWSEPTELTGLFDGNPHGWTLHMPGPGHGIGLADGRLMLQTWHRRAIAFPVAERRYGVSVVHSDDRGRTWRHGGAVPLDGAYPVNESRLLQRPDGSLALLGRYASGGTHPRIVSVSGDRGATWSRPVLDAAVRPVNAVDTGVARITGGPGSQRASRVVLTRPDSTQRRNLTISLSYDDGMTWPHSRVITEGPASYSDAVALPDGRVGVLFGRDHAEGVSTSFSGRVAFAALDLDWLDAAEPSGFDLDAMPLRAGGDGALRIVADANAAGGRRPELAATDYGAFVEAVVAVERGGPHDVYARFRHLPDGGTVTVTIDGDPIGGPVDTATRGVRSFTTRLLGRADLGMGRHRVRFTVTDKHTDATGLTISPDLLTLVPLG</sequence>
<evidence type="ECO:0000259" key="4">
    <source>
        <dbReference type="Pfam" id="PF13088"/>
    </source>
</evidence>
<dbReference type="GO" id="GO:0004308">
    <property type="term" value="F:exo-alpha-sialidase activity"/>
    <property type="evidence" value="ECO:0007669"/>
    <property type="project" value="UniProtKB-EC"/>
</dbReference>
<dbReference type="EC" id="3.2.1.18" evidence="3"/>
<dbReference type="GO" id="GO:0005737">
    <property type="term" value="C:cytoplasm"/>
    <property type="evidence" value="ECO:0007669"/>
    <property type="project" value="TreeGrafter"/>
</dbReference>